<keyword evidence="2" id="KW-0472">Membrane</keyword>
<keyword evidence="2" id="KW-0812">Transmembrane</keyword>
<feature type="transmembrane region" description="Helical" evidence="2">
    <location>
        <begin position="176"/>
        <end position="202"/>
    </location>
</feature>
<gene>
    <name evidence="3" type="ORF">ACHAWU_000129</name>
</gene>
<evidence type="ECO:0000256" key="2">
    <source>
        <dbReference type="SAM" id="Phobius"/>
    </source>
</evidence>
<evidence type="ECO:0000313" key="3">
    <source>
        <dbReference type="EMBL" id="KAL3761642.1"/>
    </source>
</evidence>
<keyword evidence="2" id="KW-1133">Transmembrane helix</keyword>
<dbReference type="EMBL" id="JALLBG020000148">
    <property type="protein sequence ID" value="KAL3761642.1"/>
    <property type="molecule type" value="Genomic_DNA"/>
</dbReference>
<sequence>MDKSISPSSSTDDECSSISFHDESQANDSQDDIVRKRLTACSYHLPGNTFCQDLSMYIRNNHQIFGICCHHRLHPIKAKHRLVILLGSLAFGLSATNAVYLYYLWGTDGDSNDPIFSVSLDGDIVETLNSNHALKVDISQGMALLWTVGAAAHTLFDMTLWYMIACPCTKKKCCRVAGWNMVVSIVMLTVAATSFVVVVRAYESGDNDESDQDIKPAFGFGNEKADFRYMYGYLIELAISLLVYTPVMQAILFSGIMGCCTVPVIGGREYEVRKCKRELNRNARDLPFGAQGV</sequence>
<feature type="transmembrane region" description="Helical" evidence="2">
    <location>
        <begin position="82"/>
        <end position="105"/>
    </location>
</feature>
<keyword evidence="4" id="KW-1185">Reference proteome</keyword>
<evidence type="ECO:0000256" key="1">
    <source>
        <dbReference type="SAM" id="MobiDB-lite"/>
    </source>
</evidence>
<comment type="caution">
    <text evidence="3">The sequence shown here is derived from an EMBL/GenBank/DDBJ whole genome shotgun (WGS) entry which is preliminary data.</text>
</comment>
<organism evidence="3 4">
    <name type="scientific">Discostella pseudostelligera</name>
    <dbReference type="NCBI Taxonomy" id="259834"/>
    <lineage>
        <taxon>Eukaryota</taxon>
        <taxon>Sar</taxon>
        <taxon>Stramenopiles</taxon>
        <taxon>Ochrophyta</taxon>
        <taxon>Bacillariophyta</taxon>
        <taxon>Coscinodiscophyceae</taxon>
        <taxon>Thalassiosirophycidae</taxon>
        <taxon>Stephanodiscales</taxon>
        <taxon>Stephanodiscaceae</taxon>
        <taxon>Discostella</taxon>
    </lineage>
</organism>
<dbReference type="AlphaFoldDB" id="A0ABD3MDG7"/>
<accession>A0ABD3MDG7</accession>
<evidence type="ECO:0000313" key="4">
    <source>
        <dbReference type="Proteomes" id="UP001530293"/>
    </source>
</evidence>
<name>A0ABD3MDG7_9STRA</name>
<feature type="compositionally biased region" description="Low complexity" evidence="1">
    <location>
        <begin position="1"/>
        <end position="10"/>
    </location>
</feature>
<dbReference type="Proteomes" id="UP001530293">
    <property type="component" value="Unassembled WGS sequence"/>
</dbReference>
<proteinExistence type="predicted"/>
<protein>
    <submittedName>
        <fullName evidence="3">Uncharacterized protein</fullName>
    </submittedName>
</protein>
<reference evidence="3 4" key="1">
    <citation type="submission" date="2024-10" db="EMBL/GenBank/DDBJ databases">
        <title>Updated reference genomes for cyclostephanoid diatoms.</title>
        <authorList>
            <person name="Roberts W.R."/>
            <person name="Alverson A.J."/>
        </authorList>
    </citation>
    <scope>NUCLEOTIDE SEQUENCE [LARGE SCALE GENOMIC DNA]</scope>
    <source>
        <strain evidence="3 4">AJA232-27</strain>
    </source>
</reference>
<feature type="region of interest" description="Disordered" evidence="1">
    <location>
        <begin position="1"/>
        <end position="28"/>
    </location>
</feature>
<feature type="transmembrane region" description="Helical" evidence="2">
    <location>
        <begin position="143"/>
        <end position="164"/>
    </location>
</feature>